<evidence type="ECO:0000313" key="2">
    <source>
        <dbReference type="Proteomes" id="UP000214646"/>
    </source>
</evidence>
<gene>
    <name evidence="1" type="ORF">FRUB_07422</name>
</gene>
<name>A0A225DA10_9BACT</name>
<dbReference type="AlphaFoldDB" id="A0A225DA10"/>
<dbReference type="Proteomes" id="UP000214646">
    <property type="component" value="Unassembled WGS sequence"/>
</dbReference>
<accession>A0A225DA10</accession>
<keyword evidence="2" id="KW-1185">Reference proteome</keyword>
<sequence length="531" mass="59978">MAAVVSCLIATTAAQVGPFEITVKPLVAIEGGPVVLEATLIYHGAAPLEINNFSPRGPFSLELPPDWQVVRWTSVRTEPDFFLFVGPSKAVLHPGDRTTRIISLNRSYAFAFPAGTYKLTISAYLSAVRFYTTSQFNQLLSSNPPGEPPNQLPKPPKQLAVKTFSLDIKKYDRAVAQDLRDRVNSGLRTLREGTGSYSDRSLEIEWLCGMTIGSQHPEAAESALSLLWSGEADIPGYEICRDVLRWQPVLKTVNRDLVSYVISDRPSHMCGIMSAWKDAEAAAAVSYRQLIGTVFGYYDEPIYRRRSKPAATDRRDGASLPFMTKKVSPDQSTVTWTVTLPEPTVFDHWYDRLQKLNFVWQNTPGRLSDDDLRRLTTAKDVRVKLLTYLIFSNRVEPKWVDQLEREVVAWNAELPANELDKVIGQIDDDDSDTRRRAKQALQRYAEREGVKNGLVRLLREDHQRSPETHRRIREILERPDMWERGVDHYLTVELTTGDTPERRKILKLLSTGAADSPWTKLAAKALSPVSR</sequence>
<reference evidence="2" key="1">
    <citation type="submission" date="2017-06" db="EMBL/GenBank/DDBJ databases">
        <title>Genome analysis of Fimbriiglobus ruber SP5, the first member of the order Planctomycetales with confirmed chitinolytic capability.</title>
        <authorList>
            <person name="Ravin N.V."/>
            <person name="Rakitin A.L."/>
            <person name="Ivanova A.A."/>
            <person name="Beletsky A.V."/>
            <person name="Kulichevskaya I.S."/>
            <person name="Mardanov A.V."/>
            <person name="Dedysh S.N."/>
        </authorList>
    </citation>
    <scope>NUCLEOTIDE SEQUENCE [LARGE SCALE GENOMIC DNA]</scope>
    <source>
        <strain evidence="2">SP5</strain>
    </source>
</reference>
<comment type="caution">
    <text evidence="1">The sequence shown here is derived from an EMBL/GenBank/DDBJ whole genome shotgun (WGS) entry which is preliminary data.</text>
</comment>
<evidence type="ECO:0000313" key="1">
    <source>
        <dbReference type="EMBL" id="OWK38302.1"/>
    </source>
</evidence>
<dbReference type="EMBL" id="NIDE01000014">
    <property type="protein sequence ID" value="OWK38302.1"/>
    <property type="molecule type" value="Genomic_DNA"/>
</dbReference>
<proteinExistence type="predicted"/>
<protein>
    <submittedName>
        <fullName evidence="1">Uncharacterized protein</fullName>
    </submittedName>
</protein>
<organism evidence="1 2">
    <name type="scientific">Fimbriiglobus ruber</name>
    <dbReference type="NCBI Taxonomy" id="1908690"/>
    <lineage>
        <taxon>Bacteria</taxon>
        <taxon>Pseudomonadati</taxon>
        <taxon>Planctomycetota</taxon>
        <taxon>Planctomycetia</taxon>
        <taxon>Gemmatales</taxon>
        <taxon>Gemmataceae</taxon>
        <taxon>Fimbriiglobus</taxon>
    </lineage>
</organism>